<dbReference type="OrthoDB" id="4584791at2759"/>
<keyword evidence="2" id="KW-1185">Reference proteome</keyword>
<dbReference type="EMBL" id="JAGSXJ010000016">
    <property type="protein sequence ID" value="KAH6684926.1"/>
    <property type="molecule type" value="Genomic_DNA"/>
</dbReference>
<protein>
    <submittedName>
        <fullName evidence="1">Uncharacterized protein</fullName>
    </submittedName>
</protein>
<comment type="caution">
    <text evidence="1">The sequence shown here is derived from an EMBL/GenBank/DDBJ whole genome shotgun (WGS) entry which is preliminary data.</text>
</comment>
<organism evidence="1 2">
    <name type="scientific">Plectosphaerella plurivora</name>
    <dbReference type="NCBI Taxonomy" id="936078"/>
    <lineage>
        <taxon>Eukaryota</taxon>
        <taxon>Fungi</taxon>
        <taxon>Dikarya</taxon>
        <taxon>Ascomycota</taxon>
        <taxon>Pezizomycotina</taxon>
        <taxon>Sordariomycetes</taxon>
        <taxon>Hypocreomycetidae</taxon>
        <taxon>Glomerellales</taxon>
        <taxon>Plectosphaerellaceae</taxon>
        <taxon>Plectosphaerella</taxon>
    </lineage>
</organism>
<evidence type="ECO:0000313" key="1">
    <source>
        <dbReference type="EMBL" id="KAH6684926.1"/>
    </source>
</evidence>
<accession>A0A9P8V8C2</accession>
<proteinExistence type="predicted"/>
<reference evidence="1" key="1">
    <citation type="journal article" date="2021" name="Nat. Commun.">
        <title>Genetic determinants of endophytism in the Arabidopsis root mycobiome.</title>
        <authorList>
            <person name="Mesny F."/>
            <person name="Miyauchi S."/>
            <person name="Thiergart T."/>
            <person name="Pickel B."/>
            <person name="Atanasova L."/>
            <person name="Karlsson M."/>
            <person name="Huettel B."/>
            <person name="Barry K.W."/>
            <person name="Haridas S."/>
            <person name="Chen C."/>
            <person name="Bauer D."/>
            <person name="Andreopoulos W."/>
            <person name="Pangilinan J."/>
            <person name="LaButti K."/>
            <person name="Riley R."/>
            <person name="Lipzen A."/>
            <person name="Clum A."/>
            <person name="Drula E."/>
            <person name="Henrissat B."/>
            <person name="Kohler A."/>
            <person name="Grigoriev I.V."/>
            <person name="Martin F.M."/>
            <person name="Hacquard S."/>
        </authorList>
    </citation>
    <scope>NUCLEOTIDE SEQUENCE</scope>
    <source>
        <strain evidence="1">MPI-SDFR-AT-0117</strain>
    </source>
</reference>
<dbReference type="Proteomes" id="UP000770015">
    <property type="component" value="Unassembled WGS sequence"/>
</dbReference>
<sequence>MVDILQVVSASSQKVALLILLLSFAGVAFPASTELLTWLDGSYCYLCEGVTFEDAYTCKFHTIEARIELEQRCRRDMGIEKGVPCDVVSNIADQYNASSTSSFGNALGSYGQILNLACLRSDCPDIDACVRRRELAGPPPSDCANLEGDFDFENAIFSQVASLSIEEIEATSLEADVLGVIGSLALNRAINPLQRLLLSSSGFTSPETLGTAYAGVSHFINELGPFFAGYISNVVATTPSDTLLRTKLDSLAREHETLFKCAVNPGFKVQVRPGEIPAMPAAVGAATVPVVARTLRQLATYMELLDAGRITSTGELQTKFGIDLPVLVDLAVDVFGWDQPALPAPETRRAIDSRAVGSTVYELPGLQTVLNELSSGTQQSQTIRLALEGSEATLEVVDRHADLEPMVMRSAFLDVTRFSDTGLPQSVLGGEHFTLVSPVAAFHPVGSMFASWNRTHAVTHDINNPLAPLSSYLASPDELPFADIEDVPKETDTSVLFREAIISFTVDPTVVAGLIGRPVDISSEVILLDLASGLPLNFTIMGWRWLLCTRFDWEEWLFKLLGHFDDLIEQHVNNVNIDDNKHRFAAIRVIDRSDNHHIRFSSIFIFSRLLL</sequence>
<name>A0A9P8V8C2_9PEZI</name>
<dbReference type="AlphaFoldDB" id="A0A9P8V8C2"/>
<gene>
    <name evidence="1" type="ORF">F5X68DRAFT_233361</name>
</gene>
<evidence type="ECO:0000313" key="2">
    <source>
        <dbReference type="Proteomes" id="UP000770015"/>
    </source>
</evidence>